<dbReference type="OrthoDB" id="9801454at2"/>
<dbReference type="NCBIfam" id="TIGR00199">
    <property type="entry name" value="PncC_domain"/>
    <property type="match status" value="1"/>
</dbReference>
<evidence type="ECO:0000259" key="2">
    <source>
        <dbReference type="SMART" id="SM00852"/>
    </source>
</evidence>
<dbReference type="HAMAP" id="MF_00226_B">
    <property type="entry name" value="CinA_B"/>
    <property type="match status" value="1"/>
</dbReference>
<proteinExistence type="inferred from homology"/>
<dbReference type="InterPro" id="IPR036425">
    <property type="entry name" value="MoaB/Mog-like_dom_sf"/>
</dbReference>
<organism evidence="3 4">
    <name type="scientific">Thermodesulfobacterium commune DSM 2178</name>
    <dbReference type="NCBI Taxonomy" id="289377"/>
    <lineage>
        <taxon>Bacteria</taxon>
        <taxon>Pseudomonadati</taxon>
        <taxon>Thermodesulfobacteriota</taxon>
        <taxon>Thermodesulfobacteria</taxon>
        <taxon>Thermodesulfobacteriales</taxon>
        <taxon>Thermodesulfobacteriaceae</taxon>
        <taxon>Thermodesulfobacterium</taxon>
    </lineage>
</organism>
<dbReference type="eggNOG" id="COG1546">
    <property type="taxonomic scope" value="Bacteria"/>
</dbReference>
<dbReference type="PANTHER" id="PTHR13939">
    <property type="entry name" value="NICOTINAMIDE-NUCLEOTIDE AMIDOHYDROLASE PNCC"/>
    <property type="match status" value="1"/>
</dbReference>
<dbReference type="PANTHER" id="PTHR13939:SF0">
    <property type="entry name" value="NMN AMIDOHYDROLASE-LIKE PROTEIN YFAY"/>
    <property type="match status" value="1"/>
</dbReference>
<dbReference type="SUPFAM" id="SSF142433">
    <property type="entry name" value="CinA-like"/>
    <property type="match status" value="1"/>
</dbReference>
<dbReference type="Proteomes" id="UP000028481">
    <property type="component" value="Chromosome"/>
</dbReference>
<dbReference type="KEGG" id="tcm:HL41_04135"/>
<dbReference type="EMBL" id="CP008796">
    <property type="protein sequence ID" value="AIH04023.1"/>
    <property type="molecule type" value="Genomic_DNA"/>
</dbReference>
<dbReference type="InterPro" id="IPR001453">
    <property type="entry name" value="MoaB/Mog_dom"/>
</dbReference>
<evidence type="ECO:0000313" key="3">
    <source>
        <dbReference type="EMBL" id="AIH04023.1"/>
    </source>
</evidence>
<dbReference type="RefSeq" id="WP_038060933.1">
    <property type="nucleotide sequence ID" value="NZ_CP008796.1"/>
</dbReference>
<dbReference type="SMART" id="SM00852">
    <property type="entry name" value="MoCF_biosynth"/>
    <property type="match status" value="1"/>
</dbReference>
<dbReference type="InterPro" id="IPR008136">
    <property type="entry name" value="CinA_C"/>
</dbReference>
<gene>
    <name evidence="3" type="ORF">HL41_04135</name>
</gene>
<dbReference type="InterPro" id="IPR036653">
    <property type="entry name" value="CinA-like_C"/>
</dbReference>
<dbReference type="HOGENOM" id="CLU_030805_9_2_0"/>
<keyword evidence="4" id="KW-1185">Reference proteome</keyword>
<dbReference type="CDD" id="cd00885">
    <property type="entry name" value="cinA"/>
    <property type="match status" value="1"/>
</dbReference>
<sequence length="422" mass="46901">MKGALIFIGDELISGLVVNTNVIVATRQLSSHGFQVREIVTIPDDLSLVKSYLKDLYVKYSFLVLSGGLGPTDDDLTNQAVAEALGLNLVENQEVSKAIKDSKEYASSQEIAKKMSLLPEGAVPLADNLTMAGYLLDFKEKLIFVLPGVPHQFEYLLTQKVLPLLSQRFKAEGLELSKSLRFFDLNETDLNLFLKSYTLNTQDLKIGYYPLWPEVKLVVRSKNQGLLSEVISELKKKFGVSLVSEEDRSLVEVVGDLLIERGKKVAVAESCTGGMLASLLTSVAGSSNYFERGWVTYSPESKMELLGVKKEHIEQFGVVSYQVALDMAEGVRRQVKVDFAIGITGYAGPGGGTPENPVGTVYIGLAYQNKVKAFRFGFYGLERREVQLMSSYTTLDMLRRLILYDESFLRYRFALGVEERSC</sequence>
<name>A0A075WUD7_9BACT</name>
<evidence type="ECO:0000256" key="1">
    <source>
        <dbReference type="HAMAP-Rule" id="MF_00226"/>
    </source>
</evidence>
<dbReference type="AlphaFoldDB" id="A0A075WUD7"/>
<dbReference type="Gene3D" id="3.90.950.20">
    <property type="entry name" value="CinA-like"/>
    <property type="match status" value="1"/>
</dbReference>
<comment type="similarity">
    <text evidence="1">Belongs to the CinA family.</text>
</comment>
<dbReference type="STRING" id="289377.HL41_04135"/>
<evidence type="ECO:0000313" key="4">
    <source>
        <dbReference type="Proteomes" id="UP000028481"/>
    </source>
</evidence>
<dbReference type="InterPro" id="IPR008135">
    <property type="entry name" value="Competence-induced_CinA"/>
</dbReference>
<dbReference type="PIRSF" id="PIRSF006728">
    <property type="entry name" value="CinA"/>
    <property type="match status" value="1"/>
</dbReference>
<dbReference type="PaxDb" id="289377-HL41_04135"/>
<dbReference type="Pfam" id="PF00994">
    <property type="entry name" value="MoCF_biosynth"/>
    <property type="match status" value="1"/>
</dbReference>
<dbReference type="Pfam" id="PF02464">
    <property type="entry name" value="CinA"/>
    <property type="match status" value="1"/>
</dbReference>
<protein>
    <recommendedName>
        <fullName evidence="1">CinA-like protein</fullName>
    </recommendedName>
</protein>
<dbReference type="InterPro" id="IPR050101">
    <property type="entry name" value="CinA"/>
</dbReference>
<reference evidence="3 4" key="1">
    <citation type="journal article" date="2015" name="Genome Announc.">
        <title>Genome Sequence of a Sulfate-Reducing Thermophilic Bacterium, Thermodesulfobacterium commune DSM 2178T (Phylum Thermodesulfobacteria).</title>
        <authorList>
            <person name="Bhatnagar S."/>
            <person name="Badger J.H."/>
            <person name="Madupu R."/>
            <person name="Khouri H.M."/>
            <person name="O'Connor E.M."/>
            <person name="Robb F.T."/>
            <person name="Ward N.L."/>
            <person name="Eisen J.A."/>
        </authorList>
    </citation>
    <scope>NUCLEOTIDE SEQUENCE [LARGE SCALE GENOMIC DNA]</scope>
    <source>
        <strain evidence="3 4">DSM 2178</strain>
    </source>
</reference>
<dbReference type="eggNOG" id="COG1058">
    <property type="taxonomic scope" value="Bacteria"/>
</dbReference>
<dbReference type="SUPFAM" id="SSF53218">
    <property type="entry name" value="Molybdenum cofactor biosynthesis proteins"/>
    <property type="match status" value="1"/>
</dbReference>
<dbReference type="Gene3D" id="3.40.980.10">
    <property type="entry name" value="MoaB/Mog-like domain"/>
    <property type="match status" value="1"/>
</dbReference>
<feature type="domain" description="MoaB/Mog" evidence="2">
    <location>
        <begin position="4"/>
        <end position="167"/>
    </location>
</feature>
<accession>A0A075WUD7</accession>